<proteinExistence type="predicted"/>
<dbReference type="Proteomes" id="UP000626109">
    <property type="component" value="Unassembled WGS sequence"/>
</dbReference>
<comment type="caution">
    <text evidence="1">The sequence shown here is derived from an EMBL/GenBank/DDBJ whole genome shotgun (WGS) entry which is preliminary data.</text>
</comment>
<gene>
    <name evidence="1" type="ORF">PGLA2088_LOCUS35253</name>
</gene>
<evidence type="ECO:0000313" key="2">
    <source>
        <dbReference type="Proteomes" id="UP000626109"/>
    </source>
</evidence>
<organism evidence="1 2">
    <name type="scientific">Polarella glacialis</name>
    <name type="common">Dinoflagellate</name>
    <dbReference type="NCBI Taxonomy" id="89957"/>
    <lineage>
        <taxon>Eukaryota</taxon>
        <taxon>Sar</taxon>
        <taxon>Alveolata</taxon>
        <taxon>Dinophyceae</taxon>
        <taxon>Suessiales</taxon>
        <taxon>Suessiaceae</taxon>
        <taxon>Polarella</taxon>
    </lineage>
</organism>
<name>A0A813KQ75_POLGL</name>
<protein>
    <submittedName>
        <fullName evidence="1">Uncharacterized protein</fullName>
    </submittedName>
</protein>
<dbReference type="EMBL" id="CAJNNW010031787">
    <property type="protein sequence ID" value="CAE8709055.1"/>
    <property type="molecule type" value="Genomic_DNA"/>
</dbReference>
<reference evidence="1" key="1">
    <citation type="submission" date="2021-02" db="EMBL/GenBank/DDBJ databases">
        <authorList>
            <person name="Dougan E. K."/>
            <person name="Rhodes N."/>
            <person name="Thang M."/>
            <person name="Chan C."/>
        </authorList>
    </citation>
    <scope>NUCLEOTIDE SEQUENCE</scope>
</reference>
<dbReference type="AlphaFoldDB" id="A0A813KQ75"/>
<sequence length="234" mass="25299">MCELEPERVLPLIKPTVWSMLVRWFFTYRCNHIFQAACGRLWITVINHGSMQLQQLVLVKCRLLVGLCDAVLAEGACGDRWHESRRVVRRDTDGGDKGNRAEKKQVAVCRARHPGGLGGIVPVIMALADQESGVLTADQVQSLQVAAASPARQPLAERTVVPQVQAPLLSKSGVKVSAPPVQSAQKTHGHSAFVPKLLKSTSLWPQVLQAVRVAPPGAAPAQVHRPLEAVADAS</sequence>
<evidence type="ECO:0000313" key="1">
    <source>
        <dbReference type="EMBL" id="CAE8709055.1"/>
    </source>
</evidence>
<accession>A0A813KQ75</accession>